<dbReference type="EMBL" id="RCUX01000004">
    <property type="protein sequence ID" value="RLP76319.1"/>
    <property type="molecule type" value="Genomic_DNA"/>
</dbReference>
<evidence type="ECO:0000313" key="3">
    <source>
        <dbReference type="EMBL" id="RLP76319.1"/>
    </source>
</evidence>
<feature type="domain" description="Acb2/Tad1 hairpin" evidence="2">
    <location>
        <begin position="23"/>
        <end position="71"/>
    </location>
</feature>
<accession>A0A3L7A7M0</accession>
<name>A0A3L7A7M0_9MICO</name>
<sequence length="80" mass="8528">MVSLNEVDARFISSSTKPAPSLESISLSKDLTERFHSLAEFIAVCVPDGRNQSLALTDLESALMWANKAAFNDAPASGGE</sequence>
<organism evidence="3 4">
    <name type="scientific">Mycetocola tolaasinivorans</name>
    <dbReference type="NCBI Taxonomy" id="76635"/>
    <lineage>
        <taxon>Bacteria</taxon>
        <taxon>Bacillati</taxon>
        <taxon>Actinomycetota</taxon>
        <taxon>Actinomycetes</taxon>
        <taxon>Micrococcales</taxon>
        <taxon>Microbacteriaceae</taxon>
        <taxon>Mycetocola</taxon>
    </lineage>
</organism>
<dbReference type="InterPro" id="IPR056098">
    <property type="entry name" value="Acb2/Tad1_hairpin"/>
</dbReference>
<comment type="caution">
    <text evidence="3">The sequence shown here is derived from an EMBL/GenBank/DDBJ whole genome shotgun (WGS) entry which is preliminary data.</text>
</comment>
<dbReference type="AlphaFoldDB" id="A0A3L7A7M0"/>
<evidence type="ECO:0000313" key="4">
    <source>
        <dbReference type="Proteomes" id="UP000272503"/>
    </source>
</evidence>
<protein>
    <recommendedName>
        <fullName evidence="2">Acb2/Tad1 hairpin domain-containing protein</fullName>
    </recommendedName>
</protein>
<proteinExistence type="predicted"/>
<dbReference type="Pfam" id="PF24729">
    <property type="entry name" value="Acb2_Tad1_hairpin"/>
    <property type="match status" value="1"/>
</dbReference>
<evidence type="ECO:0000259" key="2">
    <source>
        <dbReference type="Pfam" id="PF24729"/>
    </source>
</evidence>
<evidence type="ECO:0000256" key="1">
    <source>
        <dbReference type="ARBA" id="ARBA00022741"/>
    </source>
</evidence>
<dbReference type="GO" id="GO:0000166">
    <property type="term" value="F:nucleotide binding"/>
    <property type="evidence" value="ECO:0007669"/>
    <property type="project" value="UniProtKB-KW"/>
</dbReference>
<reference evidence="3 4" key="1">
    <citation type="submission" date="2018-10" db="EMBL/GenBank/DDBJ databases">
        <authorList>
            <person name="Li J."/>
        </authorList>
    </citation>
    <scope>NUCLEOTIDE SEQUENCE [LARGE SCALE GENOMIC DNA]</scope>
    <source>
        <strain evidence="3 4">IF 016277</strain>
    </source>
</reference>
<keyword evidence="1" id="KW-0547">Nucleotide-binding</keyword>
<dbReference type="OrthoDB" id="5125513at2"/>
<gene>
    <name evidence="3" type="ORF">D9V32_05470</name>
</gene>
<dbReference type="Proteomes" id="UP000272503">
    <property type="component" value="Unassembled WGS sequence"/>
</dbReference>
<keyword evidence="4" id="KW-1185">Reference proteome</keyword>
<dbReference type="RefSeq" id="WP_121647901.1">
    <property type="nucleotide sequence ID" value="NZ_RCUX01000004.1"/>
</dbReference>